<organism evidence="2 3">
    <name type="scientific">Tatumella ptyseos</name>
    <dbReference type="NCBI Taxonomy" id="82987"/>
    <lineage>
        <taxon>Bacteria</taxon>
        <taxon>Pseudomonadati</taxon>
        <taxon>Pseudomonadota</taxon>
        <taxon>Gammaproteobacteria</taxon>
        <taxon>Enterobacterales</taxon>
        <taxon>Erwiniaceae</taxon>
        <taxon>Tatumella</taxon>
    </lineage>
</organism>
<dbReference type="KEGG" id="tpty:NCTC11468_00414"/>
<evidence type="ECO:0000313" key="3">
    <source>
        <dbReference type="Proteomes" id="UP000248758"/>
    </source>
</evidence>
<sequence length="74" mass="8771">MRNSTKSLINLLYLCSSMSLVLFVLTMFGRLLGAWLAWDMNDNFPFSSEDLFTCLKLTWMGPPAGFMFWYFYYR</sequence>
<dbReference type="AlphaFoldDB" id="A0A2X5R0C2"/>
<keyword evidence="1" id="KW-0812">Transmembrane</keyword>
<protein>
    <submittedName>
        <fullName evidence="2">Uncharacterized protein</fullName>
    </submittedName>
</protein>
<keyword evidence="1" id="KW-0472">Membrane</keyword>
<feature type="transmembrane region" description="Helical" evidence="1">
    <location>
        <begin position="12"/>
        <end position="37"/>
    </location>
</feature>
<evidence type="ECO:0000313" key="2">
    <source>
        <dbReference type="EMBL" id="SQK72165.1"/>
    </source>
</evidence>
<feature type="transmembrane region" description="Helical" evidence="1">
    <location>
        <begin position="57"/>
        <end position="73"/>
    </location>
</feature>
<evidence type="ECO:0000256" key="1">
    <source>
        <dbReference type="SAM" id="Phobius"/>
    </source>
</evidence>
<reference evidence="2 3" key="1">
    <citation type="submission" date="2018-06" db="EMBL/GenBank/DDBJ databases">
        <authorList>
            <consortium name="Pathogen Informatics"/>
            <person name="Doyle S."/>
        </authorList>
    </citation>
    <scope>NUCLEOTIDE SEQUENCE [LARGE SCALE GENOMIC DNA]</scope>
    <source>
        <strain evidence="2 3">NCTC11468</strain>
    </source>
</reference>
<proteinExistence type="predicted"/>
<dbReference type="Proteomes" id="UP000248758">
    <property type="component" value="Chromosome 1"/>
</dbReference>
<accession>A0A2X5R0C2</accession>
<name>A0A2X5R0C2_9GAMM</name>
<dbReference type="EMBL" id="LS483499">
    <property type="protein sequence ID" value="SQK72165.1"/>
    <property type="molecule type" value="Genomic_DNA"/>
</dbReference>
<gene>
    <name evidence="2" type="ORF">NCTC11468_00414</name>
</gene>
<keyword evidence="1" id="KW-1133">Transmembrane helix</keyword>